<dbReference type="Gene3D" id="3.90.226.10">
    <property type="entry name" value="2-enoyl-CoA Hydratase, Chain A, domain 1"/>
    <property type="match status" value="1"/>
</dbReference>
<organism evidence="5">
    <name type="scientific">Siphoviridae sp. ctgaY24</name>
    <dbReference type="NCBI Taxonomy" id="2827911"/>
    <lineage>
        <taxon>Viruses</taxon>
        <taxon>Duplodnaviria</taxon>
        <taxon>Heunggongvirae</taxon>
        <taxon>Uroviricota</taxon>
        <taxon>Caudoviricetes</taxon>
    </lineage>
</organism>
<keyword evidence="4" id="KW-1133">Transmembrane helix</keyword>
<proteinExistence type="inferred from homology"/>
<evidence type="ECO:0000256" key="2">
    <source>
        <dbReference type="ARBA" id="ARBA00022490"/>
    </source>
</evidence>
<accession>A0A8S5SAC4</accession>
<dbReference type="InterPro" id="IPR023562">
    <property type="entry name" value="ClpP/TepA"/>
</dbReference>
<dbReference type="PANTHER" id="PTHR10381:SF70">
    <property type="entry name" value="ATP-DEPENDENT CLP PROTEASE PROTEOLYTIC SUBUNIT"/>
    <property type="match status" value="1"/>
</dbReference>
<dbReference type="SUPFAM" id="SSF52096">
    <property type="entry name" value="ClpP/crotonase"/>
    <property type="match status" value="1"/>
</dbReference>
<dbReference type="Pfam" id="PF00574">
    <property type="entry name" value="CLP_protease"/>
    <property type="match status" value="1"/>
</dbReference>
<keyword evidence="4" id="KW-0472">Membrane</keyword>
<dbReference type="GO" id="GO:0009368">
    <property type="term" value="C:endopeptidase Clp complex"/>
    <property type="evidence" value="ECO:0007669"/>
    <property type="project" value="TreeGrafter"/>
</dbReference>
<protein>
    <submittedName>
        <fullName evidence="5">Clp protease</fullName>
    </submittedName>
</protein>
<comment type="similarity">
    <text evidence="1">Belongs to the peptidase S14 family.</text>
</comment>
<dbReference type="InterPro" id="IPR029045">
    <property type="entry name" value="ClpP/crotonase-like_dom_sf"/>
</dbReference>
<dbReference type="GO" id="GO:0004176">
    <property type="term" value="F:ATP-dependent peptidase activity"/>
    <property type="evidence" value="ECO:0007669"/>
    <property type="project" value="InterPro"/>
</dbReference>
<keyword evidence="2" id="KW-0963">Cytoplasm</keyword>
<dbReference type="EMBL" id="BK032562">
    <property type="protein sequence ID" value="DAF47949.1"/>
    <property type="molecule type" value="Genomic_DNA"/>
</dbReference>
<reference evidence="5" key="1">
    <citation type="journal article" date="2021" name="Proc. Natl. Acad. Sci. U.S.A.">
        <title>A Catalog of Tens of Thousands of Viruses from Human Metagenomes Reveals Hidden Associations with Chronic Diseases.</title>
        <authorList>
            <person name="Tisza M.J."/>
            <person name="Buck C.B."/>
        </authorList>
    </citation>
    <scope>NUCLEOTIDE SEQUENCE</scope>
    <source>
        <strain evidence="5">CtgaY24</strain>
    </source>
</reference>
<dbReference type="GO" id="GO:0004252">
    <property type="term" value="F:serine-type endopeptidase activity"/>
    <property type="evidence" value="ECO:0007669"/>
    <property type="project" value="InterPro"/>
</dbReference>
<evidence type="ECO:0000256" key="1">
    <source>
        <dbReference type="ARBA" id="ARBA00007039"/>
    </source>
</evidence>
<evidence type="ECO:0000313" key="5">
    <source>
        <dbReference type="EMBL" id="DAF47949.1"/>
    </source>
</evidence>
<keyword evidence="4" id="KW-0812">Transmembrane</keyword>
<evidence type="ECO:0000256" key="4">
    <source>
        <dbReference type="SAM" id="Phobius"/>
    </source>
</evidence>
<dbReference type="GO" id="GO:0051117">
    <property type="term" value="F:ATPase binding"/>
    <property type="evidence" value="ECO:0007669"/>
    <property type="project" value="TreeGrafter"/>
</dbReference>
<dbReference type="PRINTS" id="PR00127">
    <property type="entry name" value="CLPPROTEASEP"/>
</dbReference>
<dbReference type="GO" id="GO:0006515">
    <property type="term" value="P:protein quality control for misfolded or incompletely synthesized proteins"/>
    <property type="evidence" value="ECO:0007669"/>
    <property type="project" value="TreeGrafter"/>
</dbReference>
<dbReference type="InterPro" id="IPR001907">
    <property type="entry name" value="ClpP"/>
</dbReference>
<sequence>MTVTEELPIFIVDSLDKRKYPTPEEYNYWKSRENRTFFIDYEVDEFYNLIELSKVIIQMNMEEREVEKPKPIFIFIHSYGGDIEQANYFCDLIQSSHIPIVTVGMGVAMSAGFLIFLAGKRRYAFEHCQMLVHQGSAAFQGSAAEVEEAQKNYKKQLEGMKSYILARTDIDEKTFNKNRNKDWYLSRDELVKYKVVDKIVTSFDEIN</sequence>
<feature type="transmembrane region" description="Helical" evidence="4">
    <location>
        <begin position="98"/>
        <end position="117"/>
    </location>
</feature>
<evidence type="ECO:0000256" key="3">
    <source>
        <dbReference type="ARBA" id="ARBA00022801"/>
    </source>
</evidence>
<keyword evidence="5" id="KW-0645">Protease</keyword>
<dbReference type="PANTHER" id="PTHR10381">
    <property type="entry name" value="ATP-DEPENDENT CLP PROTEASE PROTEOLYTIC SUBUNIT"/>
    <property type="match status" value="1"/>
</dbReference>
<name>A0A8S5SAC4_9CAUD</name>
<keyword evidence="3" id="KW-0378">Hydrolase</keyword>